<gene>
    <name evidence="1" type="ORF">QFC24_004780</name>
</gene>
<evidence type="ECO:0000313" key="1">
    <source>
        <dbReference type="EMBL" id="KAJ9121442.1"/>
    </source>
</evidence>
<dbReference type="Proteomes" id="UP001234202">
    <property type="component" value="Unassembled WGS sequence"/>
</dbReference>
<organism evidence="1 2">
    <name type="scientific">Naganishia onofrii</name>
    <dbReference type="NCBI Taxonomy" id="1851511"/>
    <lineage>
        <taxon>Eukaryota</taxon>
        <taxon>Fungi</taxon>
        <taxon>Dikarya</taxon>
        <taxon>Basidiomycota</taxon>
        <taxon>Agaricomycotina</taxon>
        <taxon>Tremellomycetes</taxon>
        <taxon>Filobasidiales</taxon>
        <taxon>Filobasidiaceae</taxon>
        <taxon>Naganishia</taxon>
    </lineage>
</organism>
<reference evidence="1" key="1">
    <citation type="submission" date="2023-04" db="EMBL/GenBank/DDBJ databases">
        <title>Draft Genome sequencing of Naganishia species isolated from polar environments using Oxford Nanopore Technology.</title>
        <authorList>
            <person name="Leo P."/>
            <person name="Venkateswaran K."/>
        </authorList>
    </citation>
    <scope>NUCLEOTIDE SEQUENCE</scope>
    <source>
        <strain evidence="1">DBVPG 5303</strain>
    </source>
</reference>
<accession>A0ACC2XFF3</accession>
<sequence length="611" mass="64497">MMFQKRTPPRAPELAVNDLAVNDPSAGKESESAATLVEGDEVEAQPSARKGAVTSGKQEPEAPVGKVKQSSDLRKNTTTDHATQSSNTDAPGNKETFASATVTSSVATETGSGSTGASGSSSDTPASTSTSSAWTSSSSSSWVDPNSSSSSSLVASSTFQSSSQASWTGNPPPASTSWTADSWENKQMDPATSSSTWTSEWSQPTTESSSSWSEAAWTASTSSWTQINIEPDIPGPTPSIVGTLTNTGNVVSSTDLITNGHGSSSAEAANGNGTEGQQKKIGNMDVGPFAGLLVGLLILAIVGYLIGDRWVNKFRDRDPNDGKGPFSQYTSDPFVDELEKSHHRKKNHIDDDGASSFYNTARSSKWLTPITPLEPQNFAGRGQEPFGWLAPPPPALSVANPDMTQHPRASRYMPTSGRIRQPEVLAGGRMEPSRPESDEILADYHRDSAYENLIDEPAELIPKRSNSTKRKTNMTEGSVYSVDSIWGNASEAPPTARSSLHSSFLPWRRSNSVDSVATQLPAVPAIPEHLAYQATGQAHAGSKSSRLSGFGKSASYGRLQDAVYQTDMPSAPPIATRGPPKPAMAQTPIGVKQNPGFGTGGFVLPLGGFSR</sequence>
<proteinExistence type="predicted"/>
<evidence type="ECO:0000313" key="2">
    <source>
        <dbReference type="Proteomes" id="UP001234202"/>
    </source>
</evidence>
<protein>
    <submittedName>
        <fullName evidence="1">Uncharacterized protein</fullName>
    </submittedName>
</protein>
<comment type="caution">
    <text evidence="1">The sequence shown here is derived from an EMBL/GenBank/DDBJ whole genome shotgun (WGS) entry which is preliminary data.</text>
</comment>
<keyword evidence="2" id="KW-1185">Reference proteome</keyword>
<dbReference type="EMBL" id="JASBWV010000017">
    <property type="protein sequence ID" value="KAJ9121442.1"/>
    <property type="molecule type" value="Genomic_DNA"/>
</dbReference>
<name>A0ACC2XFF3_9TREE</name>